<evidence type="ECO:0000313" key="2">
    <source>
        <dbReference type="Proteomes" id="UP000221860"/>
    </source>
</evidence>
<sequence length="321" mass="35237">MRALEPGLHSFSPKLGLAFLTQLAASEEAIGALRSIATLVQRPRRITDARALQDDAVRLAIKAFGGSDEASHLALNEGGATALGTVRLLEDAVIEHDARFISGLRLADSDLTGRARFEGRDRTLEVLTANKRPLEELFGVDLIYLNRRRGSIVMVQYKMLERGKSRKRSVKSGSSTVEVDDGHDWLLRVDEQLEDEIARMKRFDRDMSPSGSYRLNAGAFFLKFMRRNAEAKSAGFLISLDHFEGLRAENKLVGPRGGMRLSYRELDGHYLRSGGFAELVQSGYVGTRDATTAHLQALVERTLSGGHAAVVAIESALTSPA</sequence>
<dbReference type="AlphaFoldDB" id="A0A2G1MC52"/>
<protein>
    <submittedName>
        <fullName evidence="1">Uncharacterized protein</fullName>
    </submittedName>
</protein>
<evidence type="ECO:0000313" key="1">
    <source>
        <dbReference type="EMBL" id="PHP26288.1"/>
    </source>
</evidence>
<gene>
    <name evidence="1" type="ORF">CJ301_17270</name>
</gene>
<keyword evidence="2" id="KW-1185">Reference proteome</keyword>
<dbReference type="OrthoDB" id="4528132at2"/>
<dbReference type="EMBL" id="NQWH01000045">
    <property type="protein sequence ID" value="PHP26288.1"/>
    <property type="molecule type" value="Genomic_DNA"/>
</dbReference>
<reference evidence="1 2" key="1">
    <citation type="submission" date="2017-08" db="EMBL/GenBank/DDBJ databases">
        <title>Draft Genome Sequence of Loktanella cinnabarina Strain XM1, Isolated from Coastal Surface Water.</title>
        <authorList>
            <person name="Ma R."/>
            <person name="Wang J."/>
            <person name="Wang Q."/>
            <person name="Ma Z."/>
            <person name="Li J."/>
            <person name="Chen L."/>
        </authorList>
    </citation>
    <scope>NUCLEOTIDE SEQUENCE [LARGE SCALE GENOMIC DNA]</scope>
    <source>
        <strain evidence="1 2">XM1</strain>
    </source>
</reference>
<comment type="caution">
    <text evidence="1">The sequence shown here is derived from an EMBL/GenBank/DDBJ whole genome shotgun (WGS) entry which is preliminary data.</text>
</comment>
<dbReference type="Proteomes" id="UP000221860">
    <property type="component" value="Unassembled WGS sequence"/>
</dbReference>
<name>A0A2G1MC52_9RHOB</name>
<accession>A0A2G1MC52</accession>
<organism evidence="1 2">
    <name type="scientific">Limimaricola cinnabarinus</name>
    <dbReference type="NCBI Taxonomy" id="1125964"/>
    <lineage>
        <taxon>Bacteria</taxon>
        <taxon>Pseudomonadati</taxon>
        <taxon>Pseudomonadota</taxon>
        <taxon>Alphaproteobacteria</taxon>
        <taxon>Rhodobacterales</taxon>
        <taxon>Paracoccaceae</taxon>
        <taxon>Limimaricola</taxon>
    </lineage>
</organism>
<proteinExistence type="predicted"/>